<dbReference type="RefSeq" id="WP_126827772.1">
    <property type="nucleotide sequence ID" value="NZ_PIQG01000003.1"/>
</dbReference>
<evidence type="ECO:0000313" key="4">
    <source>
        <dbReference type="Proteomes" id="UP000288279"/>
    </source>
</evidence>
<evidence type="ECO:0000256" key="2">
    <source>
        <dbReference type="SAM" id="Phobius"/>
    </source>
</evidence>
<feature type="compositionally biased region" description="Low complexity" evidence="1">
    <location>
        <begin position="1"/>
        <end position="17"/>
    </location>
</feature>
<evidence type="ECO:0008006" key="5">
    <source>
        <dbReference type="Google" id="ProtNLM"/>
    </source>
</evidence>
<reference evidence="3 4" key="1">
    <citation type="journal article" date="2011" name="Front. Microbiol.">
        <title>Genomic signatures of strain selection and enhancement in Bacillus atrophaeus var. globigii, a historical biowarfare simulant.</title>
        <authorList>
            <person name="Gibbons H.S."/>
            <person name="Broomall S.M."/>
            <person name="McNew L.A."/>
            <person name="Daligault H."/>
            <person name="Chapman C."/>
            <person name="Bruce D."/>
            <person name="Karavis M."/>
            <person name="Krepps M."/>
            <person name="McGregor P.A."/>
            <person name="Hong C."/>
            <person name="Park K.H."/>
            <person name="Akmal A."/>
            <person name="Feldman A."/>
            <person name="Lin J.S."/>
            <person name="Chang W.E."/>
            <person name="Higgs B.W."/>
            <person name="Demirev P."/>
            <person name="Lindquist J."/>
            <person name="Liem A."/>
            <person name="Fochler E."/>
            <person name="Read T.D."/>
            <person name="Tapia R."/>
            <person name="Johnson S."/>
            <person name="Bishop-Lilly K.A."/>
            <person name="Detter C."/>
            <person name="Han C."/>
            <person name="Sozhamannan S."/>
            <person name="Rosenzweig C.N."/>
            <person name="Skowronski E.W."/>
        </authorList>
    </citation>
    <scope>NUCLEOTIDE SEQUENCE [LARGE SCALE GENOMIC DNA]</scope>
    <source>
        <strain evidence="3 4">PIT1</strain>
    </source>
</reference>
<feature type="transmembrane region" description="Helical" evidence="2">
    <location>
        <begin position="222"/>
        <end position="240"/>
    </location>
</feature>
<keyword evidence="2" id="KW-0472">Membrane</keyword>
<keyword evidence="2" id="KW-0812">Transmembrane</keyword>
<protein>
    <recommendedName>
        <fullName evidence="5">DUF3667 domain-containing protein</fullName>
    </recommendedName>
</protein>
<feature type="transmembrane region" description="Helical" evidence="2">
    <location>
        <begin position="294"/>
        <end position="318"/>
    </location>
</feature>
<feature type="transmembrane region" description="Helical" evidence="2">
    <location>
        <begin position="260"/>
        <end position="282"/>
    </location>
</feature>
<dbReference type="InterPro" id="IPR022134">
    <property type="entry name" value="DUF3667"/>
</dbReference>
<name>A0A432ZFW5_9GAMM</name>
<keyword evidence="4" id="KW-1185">Reference proteome</keyword>
<dbReference type="EMBL" id="PIQG01000003">
    <property type="protein sequence ID" value="RUO76799.1"/>
    <property type="molecule type" value="Genomic_DNA"/>
</dbReference>
<keyword evidence="2" id="KW-1133">Transmembrane helix</keyword>
<dbReference type="AlphaFoldDB" id="A0A432ZFW5"/>
<evidence type="ECO:0000313" key="3">
    <source>
        <dbReference type="EMBL" id="RUO76799.1"/>
    </source>
</evidence>
<organism evidence="3 4">
    <name type="scientific">Pseudidiomarina taiwanensis</name>
    <dbReference type="NCBI Taxonomy" id="337250"/>
    <lineage>
        <taxon>Bacteria</taxon>
        <taxon>Pseudomonadati</taxon>
        <taxon>Pseudomonadota</taxon>
        <taxon>Gammaproteobacteria</taxon>
        <taxon>Alteromonadales</taxon>
        <taxon>Idiomarinaceae</taxon>
        <taxon>Pseudidiomarina</taxon>
    </lineage>
</organism>
<dbReference type="OrthoDB" id="9111327at2"/>
<dbReference type="Pfam" id="PF12412">
    <property type="entry name" value="DUF3667"/>
    <property type="match status" value="1"/>
</dbReference>
<evidence type="ECO:0000256" key="1">
    <source>
        <dbReference type="SAM" id="MobiDB-lite"/>
    </source>
</evidence>
<accession>A0A432ZFW5</accession>
<proteinExistence type="predicted"/>
<feature type="transmembrane region" description="Helical" evidence="2">
    <location>
        <begin position="97"/>
        <end position="115"/>
    </location>
</feature>
<gene>
    <name evidence="3" type="ORF">CWI83_07700</name>
</gene>
<dbReference type="Proteomes" id="UP000288279">
    <property type="component" value="Unassembled WGS sequence"/>
</dbReference>
<comment type="caution">
    <text evidence="3">The sequence shown here is derived from an EMBL/GenBank/DDBJ whole genome shotgun (WGS) entry which is preliminary data.</text>
</comment>
<feature type="region of interest" description="Disordered" evidence="1">
    <location>
        <begin position="1"/>
        <end position="22"/>
    </location>
</feature>
<sequence>MELSRTSDSAAAAAESSPPQPHCKNCETPLQGEFCHSCGQHDRLYLRNIFAVVGDLFGEIGHYDSRFYRTIAGLLFRPAFLSLEFVRGRHAAYVPPLRLYFLVSLIAFLILGSLIDTPDQQLIETQAKAEQVTTDSEPASTPAEKDTVDIDQLNLNLSFLNAEDQAFVQAKLEYLLDNPRVLRQRLLSLAPQMMLVMLPFFALYLKLLYLFRKRYYLEHLTVCLHTHAFILLSITLIFLVELASSQLSRLTGWSIINETYAWLEQIAFIWIPAYLLFTQKLFYQQSWPLTLWKFLLTMIGYLVLLAIAFIALLIIGVLTA</sequence>
<feature type="transmembrane region" description="Helical" evidence="2">
    <location>
        <begin position="189"/>
        <end position="210"/>
    </location>
</feature>